<sequence>MRRLPLNALAGLIAGLALPAAAQQAIPDTIVSATRVPTPQERVPAATTIITRQDIEERGYQSLAEALTAVPGLRLSGGLGGQTSAFLRGAGSRNTLVLLDGVPVNDPAEANGAFNFGNELLFDVERVEVLRGPASTPYGSAAIGGVVNIVTRRAPTDRAFAPYGELAGGTQRTLRGGAGVAGTVGTVDYLLSGQSLTTRGFDILPPRMATRTGERDGFSGQAATARLGWTPAEGTRIEGLLRWRENRFGFDNDRLSDGIRTDDPNAGGRDRRILGQIRGETRLLDGAWSTGLRIARTEDRRRYLNQPDSITPDESSRDFYLGTRTSLDWGNTLRLPSFGAFGDGALGFGIAHAVEDSRQRSTSTSMFGESFTRVDATQHTTGGYATLQYRAFGRLDLTAGLRHDSVTGNAEATTWRLGAVLALPEIASRLRVSAGTAFQAPALFQRFGVTPFFRGNPDLKPERSTGWEIGAETDLPAFGRANAATFGWTYFQSRVTDLINFDSSFTTLVNVDRADIHGAELGLTLRPATWAEATVAWTITEATNAATGQRLARRPEHVVSVNARLKPLPRLVVAPTVLFTGRAVDYIYADDGSNPAGRSTPAGTVVNLTATWQAFDQAALFLEARNLGNSRFEPQNGFVTPGRSVLVGTRFAL</sequence>
<keyword evidence="6" id="KW-0406">Ion transport</keyword>
<evidence type="ECO:0000256" key="7">
    <source>
        <dbReference type="ARBA" id="ARBA00023077"/>
    </source>
</evidence>
<evidence type="ECO:0000256" key="5">
    <source>
        <dbReference type="ARBA" id="ARBA00022729"/>
    </source>
</evidence>
<comment type="subcellular location">
    <subcellularLocation>
        <location evidence="1 10">Cell outer membrane</location>
        <topology evidence="1 10">Multi-pass membrane protein</topology>
    </subcellularLocation>
</comment>
<evidence type="ECO:0000256" key="2">
    <source>
        <dbReference type="ARBA" id="ARBA00022448"/>
    </source>
</evidence>
<reference evidence="15" key="1">
    <citation type="submission" date="2020-08" db="EMBL/GenBank/DDBJ databases">
        <authorList>
            <person name="Hu Y."/>
            <person name="Nguyen S.V."/>
            <person name="Li F."/>
            <person name="Fanning S."/>
        </authorList>
    </citation>
    <scope>NUCLEOTIDE SEQUENCE</scope>
    <source>
        <strain evidence="15">SYSU D8009</strain>
    </source>
</reference>
<gene>
    <name evidence="15" type="ORF">H7965_04990</name>
</gene>
<accession>A0A9X0QVM8</accession>
<keyword evidence="4 10" id="KW-0812">Transmembrane</keyword>
<feature type="domain" description="TonB-dependent receptor-like beta-barrel" evidence="13">
    <location>
        <begin position="217"/>
        <end position="627"/>
    </location>
</feature>
<feature type="chain" id="PRO_5040909297" evidence="12">
    <location>
        <begin position="23"/>
        <end position="653"/>
    </location>
</feature>
<evidence type="ECO:0000256" key="9">
    <source>
        <dbReference type="ARBA" id="ARBA00023237"/>
    </source>
</evidence>
<evidence type="ECO:0000256" key="12">
    <source>
        <dbReference type="SAM" id="SignalP"/>
    </source>
</evidence>
<evidence type="ECO:0000256" key="8">
    <source>
        <dbReference type="ARBA" id="ARBA00023136"/>
    </source>
</evidence>
<dbReference type="SUPFAM" id="SSF56935">
    <property type="entry name" value="Porins"/>
    <property type="match status" value="1"/>
</dbReference>
<dbReference type="InterPro" id="IPR000531">
    <property type="entry name" value="Beta-barrel_TonB"/>
</dbReference>
<dbReference type="PROSITE" id="PS52016">
    <property type="entry name" value="TONB_DEPENDENT_REC_3"/>
    <property type="match status" value="1"/>
</dbReference>
<evidence type="ECO:0000256" key="4">
    <source>
        <dbReference type="ARBA" id="ARBA00022692"/>
    </source>
</evidence>
<dbReference type="Proteomes" id="UP000600101">
    <property type="component" value="Unassembled WGS sequence"/>
</dbReference>
<dbReference type="InterPro" id="IPR036942">
    <property type="entry name" value="Beta-barrel_TonB_sf"/>
</dbReference>
<keyword evidence="16" id="KW-1185">Reference proteome</keyword>
<keyword evidence="3 10" id="KW-1134">Transmembrane beta strand</keyword>
<dbReference type="PANTHER" id="PTHR30069:SF53">
    <property type="entry name" value="COLICIN I RECEPTOR-RELATED"/>
    <property type="match status" value="1"/>
</dbReference>
<evidence type="ECO:0000256" key="1">
    <source>
        <dbReference type="ARBA" id="ARBA00004571"/>
    </source>
</evidence>
<dbReference type="InterPro" id="IPR039426">
    <property type="entry name" value="TonB-dep_rcpt-like"/>
</dbReference>
<proteinExistence type="inferred from homology"/>
<dbReference type="Pfam" id="PF07715">
    <property type="entry name" value="Plug"/>
    <property type="match status" value="1"/>
</dbReference>
<evidence type="ECO:0000256" key="3">
    <source>
        <dbReference type="ARBA" id="ARBA00022452"/>
    </source>
</evidence>
<protein>
    <submittedName>
        <fullName evidence="15">TonB-dependent receptor</fullName>
    </submittedName>
</protein>
<keyword evidence="7 11" id="KW-0798">TonB box</keyword>
<dbReference type="GO" id="GO:0015889">
    <property type="term" value="P:cobalamin transport"/>
    <property type="evidence" value="ECO:0007669"/>
    <property type="project" value="TreeGrafter"/>
</dbReference>
<feature type="domain" description="TonB-dependent receptor plug" evidence="14">
    <location>
        <begin position="40"/>
        <end position="146"/>
    </location>
</feature>
<evidence type="ECO:0000259" key="13">
    <source>
        <dbReference type="Pfam" id="PF00593"/>
    </source>
</evidence>
<dbReference type="InterPro" id="IPR037066">
    <property type="entry name" value="Plug_dom_sf"/>
</dbReference>
<dbReference type="Gene3D" id="2.170.130.10">
    <property type="entry name" value="TonB-dependent receptor, plug domain"/>
    <property type="match status" value="1"/>
</dbReference>
<dbReference type="RefSeq" id="WP_186769449.1">
    <property type="nucleotide sequence ID" value="NZ_JACOMF010000004.1"/>
</dbReference>
<keyword evidence="9 10" id="KW-0998">Cell outer membrane</keyword>
<evidence type="ECO:0000256" key="11">
    <source>
        <dbReference type="RuleBase" id="RU003357"/>
    </source>
</evidence>
<dbReference type="EMBL" id="JACOMF010000004">
    <property type="protein sequence ID" value="MBC4014674.1"/>
    <property type="molecule type" value="Genomic_DNA"/>
</dbReference>
<name>A0A9X0QVM8_9PROT</name>
<comment type="caution">
    <text evidence="15">The sequence shown here is derived from an EMBL/GenBank/DDBJ whole genome shotgun (WGS) entry which is preliminary data.</text>
</comment>
<dbReference type="PANTHER" id="PTHR30069">
    <property type="entry name" value="TONB-DEPENDENT OUTER MEMBRANE RECEPTOR"/>
    <property type="match status" value="1"/>
</dbReference>
<evidence type="ECO:0000313" key="16">
    <source>
        <dbReference type="Proteomes" id="UP000600101"/>
    </source>
</evidence>
<keyword evidence="15" id="KW-0675">Receptor</keyword>
<feature type="signal peptide" evidence="12">
    <location>
        <begin position="1"/>
        <end position="22"/>
    </location>
</feature>
<evidence type="ECO:0000256" key="10">
    <source>
        <dbReference type="PROSITE-ProRule" id="PRU01360"/>
    </source>
</evidence>
<organism evidence="15 16">
    <name type="scientific">Siccirubricoccus deserti</name>
    <dbReference type="NCBI Taxonomy" id="2013562"/>
    <lineage>
        <taxon>Bacteria</taxon>
        <taxon>Pseudomonadati</taxon>
        <taxon>Pseudomonadota</taxon>
        <taxon>Alphaproteobacteria</taxon>
        <taxon>Acetobacterales</taxon>
        <taxon>Roseomonadaceae</taxon>
        <taxon>Siccirubricoccus</taxon>
    </lineage>
</organism>
<evidence type="ECO:0000313" key="15">
    <source>
        <dbReference type="EMBL" id="MBC4014674.1"/>
    </source>
</evidence>
<evidence type="ECO:0000259" key="14">
    <source>
        <dbReference type="Pfam" id="PF07715"/>
    </source>
</evidence>
<keyword evidence="5 12" id="KW-0732">Signal</keyword>
<dbReference type="Gene3D" id="2.40.170.20">
    <property type="entry name" value="TonB-dependent receptor, beta-barrel domain"/>
    <property type="match status" value="1"/>
</dbReference>
<keyword evidence="8 10" id="KW-0472">Membrane</keyword>
<dbReference type="InterPro" id="IPR012910">
    <property type="entry name" value="Plug_dom"/>
</dbReference>
<dbReference type="Pfam" id="PF00593">
    <property type="entry name" value="TonB_dep_Rec_b-barrel"/>
    <property type="match status" value="1"/>
</dbReference>
<evidence type="ECO:0000256" key="6">
    <source>
        <dbReference type="ARBA" id="ARBA00023065"/>
    </source>
</evidence>
<keyword evidence="2 10" id="KW-0813">Transport</keyword>
<dbReference type="GO" id="GO:0006811">
    <property type="term" value="P:monoatomic ion transport"/>
    <property type="evidence" value="ECO:0007669"/>
    <property type="project" value="UniProtKB-KW"/>
</dbReference>
<dbReference type="AlphaFoldDB" id="A0A9X0QVM8"/>
<dbReference type="GO" id="GO:0009279">
    <property type="term" value="C:cell outer membrane"/>
    <property type="evidence" value="ECO:0007669"/>
    <property type="project" value="UniProtKB-SubCell"/>
</dbReference>
<dbReference type="CDD" id="cd01347">
    <property type="entry name" value="ligand_gated_channel"/>
    <property type="match status" value="1"/>
</dbReference>
<comment type="similarity">
    <text evidence="10 11">Belongs to the TonB-dependent receptor family.</text>
</comment>